<dbReference type="GO" id="GO:0006351">
    <property type="term" value="P:DNA-templated transcription"/>
    <property type="evidence" value="ECO:0007669"/>
    <property type="project" value="TreeGrafter"/>
</dbReference>
<dbReference type="PANTHER" id="PTHR38781:SF1">
    <property type="entry name" value="ANTITOXIN DINJ-RELATED"/>
    <property type="match status" value="1"/>
</dbReference>
<evidence type="ECO:0000313" key="4">
    <source>
        <dbReference type="Proteomes" id="UP000321569"/>
    </source>
</evidence>
<dbReference type="Gene3D" id="1.10.1220.10">
    <property type="entry name" value="Met repressor-like"/>
    <property type="match status" value="1"/>
</dbReference>
<comment type="similarity">
    <text evidence="1">Belongs to the RelB/DinJ antitoxin family.</text>
</comment>
<reference evidence="3 4" key="1">
    <citation type="submission" date="2019-07" db="EMBL/GenBank/DDBJ databases">
        <title>Whole genome shotgun sequence of Lactobacillus rapi NBRC 109618.</title>
        <authorList>
            <person name="Hosoyama A."/>
            <person name="Uohara A."/>
            <person name="Ohji S."/>
            <person name="Ichikawa N."/>
        </authorList>
    </citation>
    <scope>NUCLEOTIDE SEQUENCE [LARGE SCALE GENOMIC DNA]</scope>
    <source>
        <strain evidence="3 4">NBRC 109618</strain>
    </source>
</reference>
<evidence type="ECO:0000313" key="3">
    <source>
        <dbReference type="EMBL" id="GEP71922.1"/>
    </source>
</evidence>
<dbReference type="STRING" id="1423795.FD12_GL000010"/>
<dbReference type="InterPro" id="IPR007337">
    <property type="entry name" value="RelB/DinJ"/>
</dbReference>
<dbReference type="RefSeq" id="WP_054747381.1">
    <property type="nucleotide sequence ID" value="NZ_BKAM01000006.1"/>
</dbReference>
<dbReference type="PANTHER" id="PTHR38781">
    <property type="entry name" value="ANTITOXIN DINJ-RELATED"/>
    <property type="match status" value="1"/>
</dbReference>
<dbReference type="EMBL" id="BKAM01000006">
    <property type="protein sequence ID" value="GEP71922.1"/>
    <property type="molecule type" value="Genomic_DNA"/>
</dbReference>
<dbReference type="Pfam" id="PF04221">
    <property type="entry name" value="RelB"/>
    <property type="match status" value="1"/>
</dbReference>
<dbReference type="InterPro" id="IPR013321">
    <property type="entry name" value="Arc_rbn_hlx_hlx"/>
</dbReference>
<dbReference type="Proteomes" id="UP000321569">
    <property type="component" value="Unassembled WGS sequence"/>
</dbReference>
<proteinExistence type="inferred from homology"/>
<accession>A0A512PL49</accession>
<evidence type="ECO:0000256" key="1">
    <source>
        <dbReference type="ARBA" id="ARBA00010562"/>
    </source>
</evidence>
<evidence type="ECO:0000256" key="2">
    <source>
        <dbReference type="ARBA" id="ARBA00022649"/>
    </source>
</evidence>
<comment type="caution">
    <text evidence="3">The sequence shown here is derived from an EMBL/GenBank/DDBJ whole genome shotgun (WGS) entry which is preliminary data.</text>
</comment>
<gene>
    <name evidence="3" type="primary">orf1_1</name>
    <name evidence="3" type="ORF">LRA02_07900</name>
</gene>
<keyword evidence="2" id="KW-1277">Toxin-antitoxin system</keyword>
<dbReference type="OrthoDB" id="2191315at2"/>
<dbReference type="GO" id="GO:0006355">
    <property type="term" value="P:regulation of DNA-templated transcription"/>
    <property type="evidence" value="ECO:0007669"/>
    <property type="project" value="InterPro"/>
</dbReference>
<sequence length="95" mass="10797">MTIKEKPKKKIQVNIDRDIANQAEQVFNEIGLNQTSALTAFYKKVIAEGGMPFDLKMTDAQKATLSILNNTKDTPMHTFKDAKEVQKWLDNPDED</sequence>
<organism evidence="3 4">
    <name type="scientific">Lentilactobacillus rapi</name>
    <dbReference type="NCBI Taxonomy" id="481723"/>
    <lineage>
        <taxon>Bacteria</taxon>
        <taxon>Bacillati</taxon>
        <taxon>Bacillota</taxon>
        <taxon>Bacilli</taxon>
        <taxon>Lactobacillales</taxon>
        <taxon>Lactobacillaceae</taxon>
        <taxon>Lentilactobacillus</taxon>
    </lineage>
</organism>
<dbReference type="NCBIfam" id="TIGR02384">
    <property type="entry name" value="RelB_DinJ"/>
    <property type="match status" value="1"/>
</dbReference>
<protein>
    <submittedName>
        <fullName evidence="3">DNA-damage-inducible protein J</fullName>
    </submittedName>
</protein>
<name>A0A512PL49_9LACO</name>
<dbReference type="AlphaFoldDB" id="A0A512PL49"/>